<gene>
    <name evidence="7" type="ORF">A6122_0478</name>
</gene>
<keyword evidence="4 6" id="KW-1133">Transmembrane helix</keyword>
<name>A0A160KQU1_9MICO</name>
<dbReference type="OrthoDB" id="5104422at2"/>
<keyword evidence="3 6" id="KW-0812">Transmembrane</keyword>
<evidence type="ECO:0008006" key="9">
    <source>
        <dbReference type="Google" id="ProtNLM"/>
    </source>
</evidence>
<dbReference type="PATRIC" id="fig|33888.3.peg.540"/>
<proteinExistence type="predicted"/>
<feature type="transmembrane region" description="Helical" evidence="6">
    <location>
        <begin position="171"/>
        <end position="193"/>
    </location>
</feature>
<dbReference type="Pfam" id="PF03706">
    <property type="entry name" value="LPG_synthase_TM"/>
    <property type="match status" value="1"/>
</dbReference>
<evidence type="ECO:0000256" key="5">
    <source>
        <dbReference type="ARBA" id="ARBA00023136"/>
    </source>
</evidence>
<reference evidence="7 8" key="1">
    <citation type="submission" date="2016-05" db="EMBL/GenBank/DDBJ databases">
        <title>Complete genome sequence of Rathayibacter tritici NCPPB 1953.</title>
        <authorList>
            <person name="Park J."/>
            <person name="Lee H.-H."/>
            <person name="Lee S.-W."/>
            <person name="Seo Y.-S."/>
        </authorList>
    </citation>
    <scope>NUCLEOTIDE SEQUENCE [LARGE SCALE GENOMIC DNA]</scope>
    <source>
        <strain evidence="7 8">NCPPB 1953</strain>
    </source>
</reference>
<dbReference type="AlphaFoldDB" id="A0A160KQU1"/>
<sequence>MSEVVSTTPAAVVPRPHWYQSPRFWLSAATAVIVALIVWSAWPTVVDAVGNLNRINLWILVLLVPLQLASFAATGEVLFSFLRSQGEISRVGPLTAMRMSLEFNFANHMLPAGGSAGIAYTAWKLSTLGVPVSRATFAQLARFAVTFASFLLLLLVAAGSLLFSGDPAPGVLWLAALIGGLAIGATIAGLVLLRRRRLLHRFAGFVACAADRAVRLFRRRSRIDTVALVRFFDGLHLELRRVLTRPRALIAPFAWSFAVNALDAGLFWVALASFGTAADPALVFVAYGVATVASMVIVTPNGVGGYEVAMVGTLVAGGVDGTVAIAAVVLARVILLFGTIVFGWLFYQHSIATAGAPRVTAAGRR</sequence>
<dbReference type="Proteomes" id="UP000077071">
    <property type="component" value="Chromosome"/>
</dbReference>
<keyword evidence="5 6" id="KW-0472">Membrane</keyword>
<dbReference type="PANTHER" id="PTHR39087">
    <property type="entry name" value="UPF0104 MEMBRANE PROTEIN MJ1595"/>
    <property type="match status" value="1"/>
</dbReference>
<feature type="transmembrane region" description="Helical" evidence="6">
    <location>
        <begin position="281"/>
        <end position="303"/>
    </location>
</feature>
<feature type="transmembrane region" description="Helical" evidence="6">
    <location>
        <begin position="249"/>
        <end position="269"/>
    </location>
</feature>
<feature type="transmembrane region" description="Helical" evidence="6">
    <location>
        <begin position="24"/>
        <end position="45"/>
    </location>
</feature>
<comment type="subcellular location">
    <subcellularLocation>
        <location evidence="1">Cell membrane</location>
        <topology evidence="1">Multi-pass membrane protein</topology>
    </subcellularLocation>
</comment>
<evidence type="ECO:0000256" key="1">
    <source>
        <dbReference type="ARBA" id="ARBA00004651"/>
    </source>
</evidence>
<keyword evidence="8" id="KW-1185">Reference proteome</keyword>
<dbReference type="KEGG" id="rtn:A6122_0478"/>
<evidence type="ECO:0000256" key="6">
    <source>
        <dbReference type="SAM" id="Phobius"/>
    </source>
</evidence>
<feature type="transmembrane region" description="Helical" evidence="6">
    <location>
        <begin position="323"/>
        <end position="347"/>
    </location>
</feature>
<evidence type="ECO:0000256" key="4">
    <source>
        <dbReference type="ARBA" id="ARBA00022989"/>
    </source>
</evidence>
<organism evidence="7 8">
    <name type="scientific">Rathayibacter tritici</name>
    <dbReference type="NCBI Taxonomy" id="33888"/>
    <lineage>
        <taxon>Bacteria</taxon>
        <taxon>Bacillati</taxon>
        <taxon>Actinomycetota</taxon>
        <taxon>Actinomycetes</taxon>
        <taxon>Micrococcales</taxon>
        <taxon>Microbacteriaceae</taxon>
        <taxon>Rathayibacter</taxon>
    </lineage>
</organism>
<dbReference type="PANTHER" id="PTHR39087:SF2">
    <property type="entry name" value="UPF0104 MEMBRANE PROTEIN MJ1595"/>
    <property type="match status" value="1"/>
</dbReference>
<evidence type="ECO:0000313" key="8">
    <source>
        <dbReference type="Proteomes" id="UP000077071"/>
    </source>
</evidence>
<dbReference type="InterPro" id="IPR022791">
    <property type="entry name" value="L-PG_synthase/AglD"/>
</dbReference>
<dbReference type="NCBIfam" id="TIGR00374">
    <property type="entry name" value="flippase-like domain"/>
    <property type="match status" value="1"/>
</dbReference>
<dbReference type="STRING" id="33888.A6122_0478"/>
<evidence type="ECO:0000256" key="3">
    <source>
        <dbReference type="ARBA" id="ARBA00022692"/>
    </source>
</evidence>
<dbReference type="GO" id="GO:0005886">
    <property type="term" value="C:plasma membrane"/>
    <property type="evidence" value="ECO:0007669"/>
    <property type="project" value="UniProtKB-SubCell"/>
</dbReference>
<evidence type="ECO:0000313" key="7">
    <source>
        <dbReference type="EMBL" id="AND15637.1"/>
    </source>
</evidence>
<protein>
    <recommendedName>
        <fullName evidence="9">TIGR00374 family protein</fullName>
    </recommendedName>
</protein>
<dbReference type="RefSeq" id="WP_146076671.1">
    <property type="nucleotide sequence ID" value="NZ_CP015515.1"/>
</dbReference>
<dbReference type="EMBL" id="CP015515">
    <property type="protein sequence ID" value="AND15637.1"/>
    <property type="molecule type" value="Genomic_DNA"/>
</dbReference>
<accession>A0A160KQU1</accession>
<feature type="transmembrane region" description="Helical" evidence="6">
    <location>
        <begin position="143"/>
        <end position="165"/>
    </location>
</feature>
<feature type="transmembrane region" description="Helical" evidence="6">
    <location>
        <begin position="57"/>
        <end position="82"/>
    </location>
</feature>
<keyword evidence="2" id="KW-1003">Cell membrane</keyword>
<evidence type="ECO:0000256" key="2">
    <source>
        <dbReference type="ARBA" id="ARBA00022475"/>
    </source>
</evidence>